<dbReference type="Proteomes" id="UP001224775">
    <property type="component" value="Unassembled WGS sequence"/>
</dbReference>
<dbReference type="EC" id="2.5.1.3" evidence="3"/>
<accession>A0AAD8Y6R5</accession>
<feature type="signal peptide" evidence="2">
    <location>
        <begin position="1"/>
        <end position="22"/>
    </location>
</feature>
<reference evidence="3" key="1">
    <citation type="submission" date="2023-06" db="EMBL/GenBank/DDBJ databases">
        <title>Survivors Of The Sea: Transcriptome response of Skeletonema marinoi to long-term dormancy.</title>
        <authorList>
            <person name="Pinder M.I.M."/>
            <person name="Kourtchenko O."/>
            <person name="Robertson E.K."/>
            <person name="Larsson T."/>
            <person name="Maumus F."/>
            <person name="Osuna-Cruz C.M."/>
            <person name="Vancaester E."/>
            <person name="Stenow R."/>
            <person name="Vandepoele K."/>
            <person name="Ploug H."/>
            <person name="Bruchert V."/>
            <person name="Godhe A."/>
            <person name="Topel M."/>
        </authorList>
    </citation>
    <scope>NUCLEOTIDE SEQUENCE</scope>
    <source>
        <strain evidence="3">R05AC</strain>
    </source>
</reference>
<protein>
    <submittedName>
        <fullName evidence="3">Thiamine monophosphate synthase</fullName>
        <ecNumber evidence="3">2.5.1.3</ecNumber>
    </submittedName>
</protein>
<dbReference type="EMBL" id="JATAAI010000016">
    <property type="protein sequence ID" value="KAK1740140.1"/>
    <property type="molecule type" value="Genomic_DNA"/>
</dbReference>
<organism evidence="3 4">
    <name type="scientific">Skeletonema marinoi</name>
    <dbReference type="NCBI Taxonomy" id="267567"/>
    <lineage>
        <taxon>Eukaryota</taxon>
        <taxon>Sar</taxon>
        <taxon>Stramenopiles</taxon>
        <taxon>Ochrophyta</taxon>
        <taxon>Bacillariophyta</taxon>
        <taxon>Coscinodiscophyceae</taxon>
        <taxon>Thalassiosirophycidae</taxon>
        <taxon>Thalassiosirales</taxon>
        <taxon>Skeletonemataceae</taxon>
        <taxon>Skeletonema</taxon>
        <taxon>Skeletonema marinoi-dohrnii complex</taxon>
    </lineage>
</organism>
<comment type="caution">
    <text evidence="3">The sequence shown here is derived from an EMBL/GenBank/DDBJ whole genome shotgun (WGS) entry which is preliminary data.</text>
</comment>
<evidence type="ECO:0000313" key="4">
    <source>
        <dbReference type="Proteomes" id="UP001224775"/>
    </source>
</evidence>
<dbReference type="AlphaFoldDB" id="A0AAD8Y6R5"/>
<gene>
    <name evidence="3" type="ORF">QTG54_009090</name>
</gene>
<dbReference type="GO" id="GO:0004789">
    <property type="term" value="F:thiamine-phosphate diphosphorylase activity"/>
    <property type="evidence" value="ECO:0007669"/>
    <property type="project" value="UniProtKB-EC"/>
</dbReference>
<feature type="chain" id="PRO_5042171730" evidence="2">
    <location>
        <begin position="23"/>
        <end position="248"/>
    </location>
</feature>
<sequence>MRLPTFTVAASSGLICLAYAKASEDSPYAYHETTVNNLGAPPADECFYDVTVPALLDMDYVKYAWIPLSKLSNESLAIAPHGAFVYKTTNDTLVYEAISLVPVDSPEADLVFGVSEPFCTAAKTFDEITSGEVNCSSDDEVTNERIRTGLNCWASPMSYQTEEPFVNYKKFAWVSADASKCGEFVYELKDGTGLVQHSCDGPDTNALPTDGVTDSTTATGAPSPCQTVKEHQLRVVQRLLAQPWHLLL</sequence>
<keyword evidence="4" id="KW-1185">Reference proteome</keyword>
<keyword evidence="3" id="KW-0808">Transferase</keyword>
<evidence type="ECO:0000256" key="2">
    <source>
        <dbReference type="SAM" id="SignalP"/>
    </source>
</evidence>
<feature type="compositionally biased region" description="Polar residues" evidence="1">
    <location>
        <begin position="212"/>
        <end position="224"/>
    </location>
</feature>
<evidence type="ECO:0000256" key="1">
    <source>
        <dbReference type="SAM" id="MobiDB-lite"/>
    </source>
</evidence>
<feature type="region of interest" description="Disordered" evidence="1">
    <location>
        <begin position="205"/>
        <end position="224"/>
    </location>
</feature>
<proteinExistence type="predicted"/>
<name>A0AAD8Y6R5_9STRA</name>
<evidence type="ECO:0000313" key="3">
    <source>
        <dbReference type="EMBL" id="KAK1740140.1"/>
    </source>
</evidence>
<keyword evidence="2" id="KW-0732">Signal</keyword>